<feature type="compositionally biased region" description="Basic residues" evidence="1">
    <location>
        <begin position="59"/>
        <end position="68"/>
    </location>
</feature>
<dbReference type="OrthoDB" id="10056939at2759"/>
<evidence type="ECO:0000313" key="3">
    <source>
        <dbReference type="Proteomes" id="UP000636800"/>
    </source>
</evidence>
<evidence type="ECO:0000313" key="2">
    <source>
        <dbReference type="EMBL" id="KAG0479925.1"/>
    </source>
</evidence>
<dbReference type="EMBL" id="JADCNL010000005">
    <property type="protein sequence ID" value="KAG0479925.1"/>
    <property type="molecule type" value="Genomic_DNA"/>
</dbReference>
<accession>A0A835R1J2</accession>
<name>A0A835R1J2_VANPL</name>
<evidence type="ECO:0000256" key="1">
    <source>
        <dbReference type="SAM" id="MobiDB-lite"/>
    </source>
</evidence>
<organism evidence="2 3">
    <name type="scientific">Vanilla planifolia</name>
    <name type="common">Vanilla</name>
    <dbReference type="NCBI Taxonomy" id="51239"/>
    <lineage>
        <taxon>Eukaryota</taxon>
        <taxon>Viridiplantae</taxon>
        <taxon>Streptophyta</taxon>
        <taxon>Embryophyta</taxon>
        <taxon>Tracheophyta</taxon>
        <taxon>Spermatophyta</taxon>
        <taxon>Magnoliopsida</taxon>
        <taxon>Liliopsida</taxon>
        <taxon>Asparagales</taxon>
        <taxon>Orchidaceae</taxon>
        <taxon>Vanilloideae</taxon>
        <taxon>Vanilleae</taxon>
        <taxon>Vanilla</taxon>
    </lineage>
</organism>
<gene>
    <name evidence="2" type="ORF">HPP92_010783</name>
</gene>
<feature type="region of interest" description="Disordered" evidence="1">
    <location>
        <begin position="1"/>
        <end position="84"/>
    </location>
</feature>
<keyword evidence="3" id="KW-1185">Reference proteome</keyword>
<dbReference type="Proteomes" id="UP000636800">
    <property type="component" value="Chromosome 5"/>
</dbReference>
<reference evidence="2 3" key="1">
    <citation type="journal article" date="2020" name="Nat. Food">
        <title>A phased Vanilla planifolia genome enables genetic improvement of flavour and production.</title>
        <authorList>
            <person name="Hasing T."/>
            <person name="Tang H."/>
            <person name="Brym M."/>
            <person name="Khazi F."/>
            <person name="Huang T."/>
            <person name="Chambers A.H."/>
        </authorList>
    </citation>
    <scope>NUCLEOTIDE SEQUENCE [LARGE SCALE GENOMIC DNA]</scope>
    <source>
        <tissue evidence="2">Leaf</tissue>
    </source>
</reference>
<protein>
    <submittedName>
        <fullName evidence="2">Uncharacterized protein</fullName>
    </submittedName>
</protein>
<dbReference type="AlphaFoldDB" id="A0A835R1J2"/>
<proteinExistence type="predicted"/>
<sequence length="100" mass="10893">MGIETFGPPSSGVDVLTMGEAKPLTSAEWTPNLPKEEPSTPKSETFLLQPPLVCPPAPRKARPARRKPLAGLMPNLNHDAPSFFVNSPTAVRPKKRLRLL</sequence>
<comment type="caution">
    <text evidence="2">The sequence shown here is derived from an EMBL/GenBank/DDBJ whole genome shotgun (WGS) entry which is preliminary data.</text>
</comment>